<dbReference type="EMBL" id="KN817543">
    <property type="protein sequence ID" value="KJA23391.1"/>
    <property type="molecule type" value="Genomic_DNA"/>
</dbReference>
<proteinExistence type="predicted"/>
<evidence type="ECO:0000313" key="2">
    <source>
        <dbReference type="EMBL" id="KJA23391.1"/>
    </source>
</evidence>
<dbReference type="AlphaFoldDB" id="A0A0D2P3W4"/>
<gene>
    <name evidence="2" type="ORF">HYPSUDRAFT_66336</name>
</gene>
<dbReference type="OrthoDB" id="3227079at2759"/>
<feature type="region of interest" description="Disordered" evidence="1">
    <location>
        <begin position="323"/>
        <end position="353"/>
    </location>
</feature>
<keyword evidence="3" id="KW-1185">Reference proteome</keyword>
<feature type="compositionally biased region" description="Basic and acidic residues" evidence="1">
    <location>
        <begin position="325"/>
        <end position="340"/>
    </location>
</feature>
<feature type="region of interest" description="Disordered" evidence="1">
    <location>
        <begin position="81"/>
        <end position="102"/>
    </location>
</feature>
<accession>A0A0D2P3W4</accession>
<protein>
    <submittedName>
        <fullName evidence="2">Uncharacterized protein</fullName>
    </submittedName>
</protein>
<name>A0A0D2P3W4_HYPSF</name>
<evidence type="ECO:0000313" key="3">
    <source>
        <dbReference type="Proteomes" id="UP000054270"/>
    </source>
</evidence>
<feature type="region of interest" description="Disordered" evidence="1">
    <location>
        <begin position="241"/>
        <end position="288"/>
    </location>
</feature>
<feature type="region of interest" description="Disordered" evidence="1">
    <location>
        <begin position="12"/>
        <end position="31"/>
    </location>
</feature>
<organism evidence="2 3">
    <name type="scientific">Hypholoma sublateritium (strain FD-334 SS-4)</name>
    <dbReference type="NCBI Taxonomy" id="945553"/>
    <lineage>
        <taxon>Eukaryota</taxon>
        <taxon>Fungi</taxon>
        <taxon>Dikarya</taxon>
        <taxon>Basidiomycota</taxon>
        <taxon>Agaricomycotina</taxon>
        <taxon>Agaricomycetes</taxon>
        <taxon>Agaricomycetidae</taxon>
        <taxon>Agaricales</taxon>
        <taxon>Agaricineae</taxon>
        <taxon>Strophariaceae</taxon>
        <taxon>Hypholoma</taxon>
    </lineage>
</organism>
<feature type="region of interest" description="Disordered" evidence="1">
    <location>
        <begin position="139"/>
        <end position="224"/>
    </location>
</feature>
<feature type="compositionally biased region" description="Low complexity" evidence="1">
    <location>
        <begin position="87"/>
        <end position="102"/>
    </location>
</feature>
<sequence>MLDIFSCCLHRRNESEDNPDQPDERTHLIPSTSPAVVTPTIDSAITSVNARQRRKERYNTLVRTSEAKMVNVNVDDPFVLRTPSPGPNISHPHNSSSHSLSFSASSRSVSHIDVRNALPTVQYSRSHVQVRVGAPMPAFPQPLSATRPRPPLVHYASQAGTSRSPSREGGDRVPSGPSPRPRPRPGFRLVRLPLEGARESAARRGRNAQKTPQGGLGGPGVEFVDASTPIAADDEFDLTIDLDEGSTPHEPRPLTGTNVLTEGRTRPSGSDVRGTGNPEDAPDTPREDYHRRQVFAGRDGQGPSGDPGLEISVSAASTASLDINHAGHEQGARSGTREEGIESASRTEPVDIPEFIINFDKPLTVSFSP</sequence>
<reference evidence="3" key="1">
    <citation type="submission" date="2014-04" db="EMBL/GenBank/DDBJ databases">
        <title>Evolutionary Origins and Diversification of the Mycorrhizal Mutualists.</title>
        <authorList>
            <consortium name="DOE Joint Genome Institute"/>
            <consortium name="Mycorrhizal Genomics Consortium"/>
            <person name="Kohler A."/>
            <person name="Kuo A."/>
            <person name="Nagy L.G."/>
            <person name="Floudas D."/>
            <person name="Copeland A."/>
            <person name="Barry K.W."/>
            <person name="Cichocki N."/>
            <person name="Veneault-Fourrey C."/>
            <person name="LaButti K."/>
            <person name="Lindquist E.A."/>
            <person name="Lipzen A."/>
            <person name="Lundell T."/>
            <person name="Morin E."/>
            <person name="Murat C."/>
            <person name="Riley R."/>
            <person name="Ohm R."/>
            <person name="Sun H."/>
            <person name="Tunlid A."/>
            <person name="Henrissat B."/>
            <person name="Grigoriev I.V."/>
            <person name="Hibbett D.S."/>
            <person name="Martin F."/>
        </authorList>
    </citation>
    <scope>NUCLEOTIDE SEQUENCE [LARGE SCALE GENOMIC DNA]</scope>
    <source>
        <strain evidence="3">FD-334 SS-4</strain>
    </source>
</reference>
<dbReference type="STRING" id="945553.A0A0D2P3W4"/>
<dbReference type="Proteomes" id="UP000054270">
    <property type="component" value="Unassembled WGS sequence"/>
</dbReference>
<evidence type="ECO:0000256" key="1">
    <source>
        <dbReference type="SAM" id="MobiDB-lite"/>
    </source>
</evidence>
<feature type="compositionally biased region" description="Low complexity" evidence="1">
    <location>
        <begin position="186"/>
        <end position="195"/>
    </location>
</feature>